<keyword evidence="2" id="KW-1185">Reference proteome</keyword>
<comment type="caution">
    <text evidence="1">The sequence shown here is derived from an EMBL/GenBank/DDBJ whole genome shotgun (WGS) entry which is preliminary data.</text>
</comment>
<evidence type="ECO:0000313" key="2">
    <source>
        <dbReference type="Proteomes" id="UP000468591"/>
    </source>
</evidence>
<gene>
    <name evidence="1" type="ORF">GV827_17510</name>
</gene>
<dbReference type="InterPro" id="IPR027417">
    <property type="entry name" value="P-loop_NTPase"/>
</dbReference>
<proteinExistence type="predicted"/>
<dbReference type="RefSeq" id="WP_164355114.1">
    <property type="nucleotide sequence ID" value="NZ_JAABNT010000013.1"/>
</dbReference>
<reference evidence="1 2" key="1">
    <citation type="submission" date="2020-01" db="EMBL/GenBank/DDBJ databases">
        <title>Sulfitobacter sediminilitoris sp. nov., isolated from a tidal flat.</title>
        <authorList>
            <person name="Park S."/>
            <person name="Yoon J.-H."/>
        </authorList>
    </citation>
    <scope>NUCLEOTIDE SEQUENCE [LARGE SCALE GENOMIC DNA]</scope>
    <source>
        <strain evidence="1 2">JBTF-M27</strain>
    </source>
</reference>
<dbReference type="AlphaFoldDB" id="A0A6P0CGI4"/>
<evidence type="ECO:0000313" key="1">
    <source>
        <dbReference type="EMBL" id="NEK24186.1"/>
    </source>
</evidence>
<dbReference type="EMBL" id="JAABNT010000013">
    <property type="protein sequence ID" value="NEK24186.1"/>
    <property type="molecule type" value="Genomic_DNA"/>
</dbReference>
<protein>
    <submittedName>
        <fullName evidence="1">Uncharacterized protein</fullName>
    </submittedName>
</protein>
<dbReference type="Proteomes" id="UP000468591">
    <property type="component" value="Unassembled WGS sequence"/>
</dbReference>
<organism evidence="1 2">
    <name type="scientific">Sulfitobacter sediminilitoris</name>
    <dbReference type="NCBI Taxonomy" id="2698830"/>
    <lineage>
        <taxon>Bacteria</taxon>
        <taxon>Pseudomonadati</taxon>
        <taxon>Pseudomonadota</taxon>
        <taxon>Alphaproteobacteria</taxon>
        <taxon>Rhodobacterales</taxon>
        <taxon>Roseobacteraceae</taxon>
        <taxon>Sulfitobacter</taxon>
    </lineage>
</organism>
<sequence length="95" mass="10391">MRPSICQFISDAFYDGRLTAHESTSERSLNLQGVDLPSEGIVMISAEHEGCSQKNVEEGEIIKAEYGGLLGQEFTDHDGTTPPITEDDILVVTSY</sequence>
<name>A0A6P0CGI4_9RHOB</name>
<accession>A0A6P0CGI4</accession>
<dbReference type="Gene3D" id="3.40.50.300">
    <property type="entry name" value="P-loop containing nucleotide triphosphate hydrolases"/>
    <property type="match status" value="1"/>
</dbReference>